<keyword evidence="3" id="KW-1185">Reference proteome</keyword>
<protein>
    <submittedName>
        <fullName evidence="2">Uncharacterized protein</fullName>
    </submittedName>
</protein>
<dbReference type="Proteomes" id="UP000663929">
    <property type="component" value="Chromosome"/>
</dbReference>
<evidence type="ECO:0000313" key="3">
    <source>
        <dbReference type="Proteomes" id="UP000663929"/>
    </source>
</evidence>
<reference evidence="2" key="1">
    <citation type="submission" date="2021-03" db="EMBL/GenBank/DDBJ databases">
        <title>Acanthopleuribacteraceae sp. M133.</title>
        <authorList>
            <person name="Wang G."/>
        </authorList>
    </citation>
    <scope>NUCLEOTIDE SEQUENCE</scope>
    <source>
        <strain evidence="2">M133</strain>
    </source>
</reference>
<dbReference type="KEGG" id="scor:J3U87_25025"/>
<organism evidence="2 3">
    <name type="scientific">Sulfidibacter corallicola</name>
    <dbReference type="NCBI Taxonomy" id="2818388"/>
    <lineage>
        <taxon>Bacteria</taxon>
        <taxon>Pseudomonadati</taxon>
        <taxon>Acidobacteriota</taxon>
        <taxon>Holophagae</taxon>
        <taxon>Acanthopleuribacterales</taxon>
        <taxon>Acanthopleuribacteraceae</taxon>
        <taxon>Sulfidibacter</taxon>
    </lineage>
</organism>
<feature type="compositionally biased region" description="Gly residues" evidence="1">
    <location>
        <begin position="28"/>
        <end position="37"/>
    </location>
</feature>
<dbReference type="AlphaFoldDB" id="A0A8A4TFJ3"/>
<feature type="compositionally biased region" description="Basic and acidic residues" evidence="1">
    <location>
        <begin position="1"/>
        <end position="25"/>
    </location>
</feature>
<dbReference type="EMBL" id="CP071793">
    <property type="protein sequence ID" value="QTD48859.1"/>
    <property type="molecule type" value="Genomic_DNA"/>
</dbReference>
<sequence>MSKEENKTARKLEEQKNDPKTKGQDGVESGGHGGHGGNDPKTGQLDSTAGKNFLDG</sequence>
<proteinExistence type="predicted"/>
<gene>
    <name evidence="2" type="ORF">J3U87_25025</name>
</gene>
<feature type="region of interest" description="Disordered" evidence="1">
    <location>
        <begin position="1"/>
        <end position="56"/>
    </location>
</feature>
<name>A0A8A4TFJ3_SULCO</name>
<dbReference type="RefSeq" id="WP_237378509.1">
    <property type="nucleotide sequence ID" value="NZ_CP071793.1"/>
</dbReference>
<accession>A0A8A4TFJ3</accession>
<evidence type="ECO:0000313" key="2">
    <source>
        <dbReference type="EMBL" id="QTD48859.1"/>
    </source>
</evidence>
<evidence type="ECO:0000256" key="1">
    <source>
        <dbReference type="SAM" id="MobiDB-lite"/>
    </source>
</evidence>